<dbReference type="PANTHER" id="PTHR12161">
    <property type="entry name" value="IST1 FAMILY MEMBER"/>
    <property type="match status" value="1"/>
</dbReference>
<feature type="compositionally biased region" description="Basic and acidic residues" evidence="2">
    <location>
        <begin position="852"/>
        <end position="864"/>
    </location>
</feature>
<dbReference type="Gene3D" id="1.20.1260.60">
    <property type="entry name" value="Vacuolar protein sorting-associated protein Ist1"/>
    <property type="match status" value="1"/>
</dbReference>
<feature type="compositionally biased region" description="Polar residues" evidence="2">
    <location>
        <begin position="202"/>
        <end position="221"/>
    </location>
</feature>
<dbReference type="InterPro" id="IPR005061">
    <property type="entry name" value="Ist1"/>
</dbReference>
<feature type="compositionally biased region" description="Basic and acidic residues" evidence="2">
    <location>
        <begin position="600"/>
        <end position="616"/>
    </location>
</feature>
<feature type="compositionally biased region" description="Basic and acidic residues" evidence="2">
    <location>
        <begin position="360"/>
        <end position="380"/>
    </location>
</feature>
<evidence type="ECO:0000313" key="3">
    <source>
        <dbReference type="EMBL" id="CAI9259236.1"/>
    </source>
</evidence>
<dbReference type="AlphaFoldDB" id="A0AA35URT1"/>
<feature type="compositionally biased region" description="Basic and acidic residues" evidence="2">
    <location>
        <begin position="738"/>
        <end position="747"/>
    </location>
</feature>
<feature type="compositionally biased region" description="Basic and acidic residues" evidence="2">
    <location>
        <begin position="416"/>
        <end position="428"/>
    </location>
</feature>
<feature type="region of interest" description="Disordered" evidence="2">
    <location>
        <begin position="577"/>
        <end position="879"/>
    </location>
</feature>
<dbReference type="InterPro" id="IPR042277">
    <property type="entry name" value="IST1-like"/>
</dbReference>
<feature type="region of interest" description="Disordered" evidence="2">
    <location>
        <begin position="183"/>
        <end position="221"/>
    </location>
</feature>
<comment type="similarity">
    <text evidence="1">Belongs to the IST1 family.</text>
</comment>
<proteinExistence type="inferred from homology"/>
<evidence type="ECO:0000313" key="4">
    <source>
        <dbReference type="Proteomes" id="UP001177003"/>
    </source>
</evidence>
<feature type="compositionally biased region" description="Basic and acidic residues" evidence="2">
    <location>
        <begin position="821"/>
        <end position="843"/>
    </location>
</feature>
<feature type="compositionally biased region" description="Acidic residues" evidence="2">
    <location>
        <begin position="504"/>
        <end position="515"/>
    </location>
</feature>
<sequence>MHISSTMLHKSFKPAKCKTSLKLATSRIKLMRNKKGVQINQMKRELAQLLETGQDRTARIRVEHVIREEKMVAAYELIDIYCELIVARMPIIESQKTCPIDLKEAVTSVLFAAPRCSDISELVDIKKQFTAKYGKEFVSAALELRPDSGVSRMLVEKLSAVAPDIQTKVKVLTAIAKEHNIDWEPTSFEEKESKPPNDLLNGPTSFENASMANANPSKIQPSNVNVVHSHEKKPGPPLDFAEQNRKYIVDNGVAASSSGMASEKMEKRGDDDFSSGGQNWNMGFKDATSAAEAAAESAERAAMAARAAAQFASHEKITTRDETPRKSKIINQQMNQSDENERKDNERVHEANTRSNKLNSSKESKLESGKKNSFSGDRKPKVTNQQIDRSEHGEKDNDRFHEANARSSRKTSSIESKTEFESGKKEGFESENINLFAEEMFKKQPSIHSTTSSDEPDEEVVSDDRKAGKRSVVGNPFAVVDQRNVFSQSIKSKSDLDDQRDNEAVFDDDHDDDDDGPKFDSGFEYDEVEATSYFQSPVQESSTHSLENAHIWSPKRNESIKFEKMSSQSNLFSQSVSFGEHSVKSMEPSETEDGAPLSFDHSDGESESEFIGKNKLDNVLSANPETLPRKSRIELNDLVEDESSFDDDPKDEEKRHSSSILLKKHDSLEDNTDDDFGKELKFGTLTGGLRNKGGVLKFPPYTKPTTTDALNLSKKSVDESSVTITENETSLNSSLDSRVGRIGDKKASVTISTSDSDSDDSGDKFPARSRFVPPTPFFDDDDDVETASEEVSKKAPISSVRLRTELSRRTRGSPSVSNSKTRVDPEPKTVISHEPRFNSRKTMEIGSSMEGQEEKPKKEMETRIPIRGLTPRNSDEFGEKKIVGKTEKPSVENIAKKPSYVHPKLPDYDTFAARLQTLRNEHK</sequence>
<feature type="compositionally biased region" description="Basic and acidic residues" evidence="2">
    <location>
        <begin position="388"/>
        <end position="404"/>
    </location>
</feature>
<feature type="compositionally biased region" description="Basic and acidic residues" evidence="2">
    <location>
        <begin position="313"/>
        <end position="325"/>
    </location>
</feature>
<evidence type="ECO:0008006" key="5">
    <source>
        <dbReference type="Google" id="ProtNLM"/>
    </source>
</evidence>
<feature type="compositionally biased region" description="Acidic residues" evidence="2">
    <location>
        <begin position="778"/>
        <end position="788"/>
    </location>
</feature>
<feature type="compositionally biased region" description="Low complexity" evidence="2">
    <location>
        <begin position="293"/>
        <end position="312"/>
    </location>
</feature>
<dbReference type="Pfam" id="PF03398">
    <property type="entry name" value="Ist1"/>
    <property type="match status" value="1"/>
</dbReference>
<feature type="compositionally biased region" description="Basic and acidic residues" evidence="2">
    <location>
        <begin position="183"/>
        <end position="195"/>
    </location>
</feature>
<dbReference type="PANTHER" id="PTHR12161:SF13">
    <property type="entry name" value="REGULATOR OF VPS4 ACTIVITY IN THE MVB PATHWAY PROTEIN"/>
    <property type="match status" value="1"/>
</dbReference>
<evidence type="ECO:0000256" key="2">
    <source>
        <dbReference type="SAM" id="MobiDB-lite"/>
    </source>
</evidence>
<feature type="compositionally biased region" description="Basic and acidic residues" evidence="2">
    <location>
        <begin position="492"/>
        <end position="503"/>
    </location>
</feature>
<protein>
    <recommendedName>
        <fullName evidence="5">Vacuolar protein sorting-associated protein Ist1</fullName>
    </recommendedName>
</protein>
<dbReference type="FunFam" id="1.20.1260.60:FF:000003">
    <property type="entry name" value="IST1-like protein isoform A"/>
    <property type="match status" value="1"/>
</dbReference>
<gene>
    <name evidence="3" type="ORF">LSALG_LOCUS143</name>
</gene>
<evidence type="ECO:0000256" key="1">
    <source>
        <dbReference type="ARBA" id="ARBA00005536"/>
    </source>
</evidence>
<feature type="compositionally biased region" description="Polar residues" evidence="2">
    <location>
        <begin position="532"/>
        <end position="546"/>
    </location>
</feature>
<feature type="compositionally biased region" description="Acidic residues" evidence="2">
    <location>
        <begin position="637"/>
        <end position="650"/>
    </location>
</feature>
<name>A0AA35URT1_LACSI</name>
<dbReference type="GO" id="GO:0015031">
    <property type="term" value="P:protein transport"/>
    <property type="evidence" value="ECO:0007669"/>
    <property type="project" value="InterPro"/>
</dbReference>
<accession>A0AA35URT1</accession>
<feature type="compositionally biased region" description="Polar residues" evidence="2">
    <location>
        <begin position="703"/>
        <end position="736"/>
    </location>
</feature>
<feature type="compositionally biased region" description="Basic and acidic residues" evidence="2">
    <location>
        <begin position="339"/>
        <end position="352"/>
    </location>
</feature>
<feature type="region of interest" description="Disordered" evidence="2">
    <location>
        <begin position="256"/>
        <end position="281"/>
    </location>
</feature>
<dbReference type="EMBL" id="OX465086">
    <property type="protein sequence ID" value="CAI9259236.1"/>
    <property type="molecule type" value="Genomic_DNA"/>
</dbReference>
<feature type="region of interest" description="Disordered" evidence="2">
    <location>
        <begin position="293"/>
        <end position="553"/>
    </location>
</feature>
<dbReference type="Proteomes" id="UP001177003">
    <property type="component" value="Chromosome 0"/>
</dbReference>
<organism evidence="3 4">
    <name type="scientific">Lactuca saligna</name>
    <name type="common">Willowleaf lettuce</name>
    <dbReference type="NCBI Taxonomy" id="75948"/>
    <lineage>
        <taxon>Eukaryota</taxon>
        <taxon>Viridiplantae</taxon>
        <taxon>Streptophyta</taxon>
        <taxon>Embryophyta</taxon>
        <taxon>Tracheophyta</taxon>
        <taxon>Spermatophyta</taxon>
        <taxon>Magnoliopsida</taxon>
        <taxon>eudicotyledons</taxon>
        <taxon>Gunneridae</taxon>
        <taxon>Pentapetalae</taxon>
        <taxon>asterids</taxon>
        <taxon>campanulids</taxon>
        <taxon>Asterales</taxon>
        <taxon>Asteraceae</taxon>
        <taxon>Cichorioideae</taxon>
        <taxon>Cichorieae</taxon>
        <taxon>Lactucinae</taxon>
        <taxon>Lactuca</taxon>
    </lineage>
</organism>
<keyword evidence="4" id="KW-1185">Reference proteome</keyword>
<reference evidence="3" key="1">
    <citation type="submission" date="2023-04" db="EMBL/GenBank/DDBJ databases">
        <authorList>
            <person name="Vijverberg K."/>
            <person name="Xiong W."/>
            <person name="Schranz E."/>
        </authorList>
    </citation>
    <scope>NUCLEOTIDE SEQUENCE</scope>
</reference>